<reference evidence="1" key="1">
    <citation type="submission" date="2023-06" db="EMBL/GenBank/DDBJ databases">
        <authorList>
            <person name="Kurt Z."/>
        </authorList>
    </citation>
    <scope>NUCLEOTIDE SEQUENCE</scope>
</reference>
<accession>A0AA86TXV2</accession>
<dbReference type="EMBL" id="CAXDID020000116">
    <property type="protein sequence ID" value="CAL6030596.1"/>
    <property type="molecule type" value="Genomic_DNA"/>
</dbReference>
<protein>
    <submittedName>
        <fullName evidence="2">Hypothetical_protein</fullName>
    </submittedName>
</protein>
<evidence type="ECO:0000313" key="3">
    <source>
        <dbReference type="Proteomes" id="UP001642409"/>
    </source>
</evidence>
<dbReference type="EMBL" id="CATOUU010000471">
    <property type="protein sequence ID" value="CAI9931107.1"/>
    <property type="molecule type" value="Genomic_DNA"/>
</dbReference>
<organism evidence="1">
    <name type="scientific">Hexamita inflata</name>
    <dbReference type="NCBI Taxonomy" id="28002"/>
    <lineage>
        <taxon>Eukaryota</taxon>
        <taxon>Metamonada</taxon>
        <taxon>Diplomonadida</taxon>
        <taxon>Hexamitidae</taxon>
        <taxon>Hexamitinae</taxon>
        <taxon>Hexamita</taxon>
    </lineage>
</organism>
<name>A0AA86TXV2_9EUKA</name>
<dbReference type="AlphaFoldDB" id="A0AA86TXV2"/>
<sequence length="100" mass="11793">MQYFETHFDLILLTRLYAIIQQYCYAVNIYLTLYLEQQSRLRLPFQQQIELFLQFLQQVDLLQQNILLQLQQPAGSLQANRLLQSNIKLNLMIGSGEASQ</sequence>
<dbReference type="Proteomes" id="UP001642409">
    <property type="component" value="Unassembled WGS sequence"/>
</dbReference>
<proteinExistence type="predicted"/>
<reference evidence="2 3" key="2">
    <citation type="submission" date="2024-07" db="EMBL/GenBank/DDBJ databases">
        <authorList>
            <person name="Akdeniz Z."/>
        </authorList>
    </citation>
    <scope>NUCLEOTIDE SEQUENCE [LARGE SCALE GENOMIC DNA]</scope>
</reference>
<evidence type="ECO:0000313" key="1">
    <source>
        <dbReference type="EMBL" id="CAI9931107.1"/>
    </source>
</evidence>
<gene>
    <name evidence="1" type="ORF">HINF_LOCUS18752</name>
    <name evidence="2" type="ORF">HINF_LOCUS33473</name>
</gene>
<keyword evidence="3" id="KW-1185">Reference proteome</keyword>
<evidence type="ECO:0000313" key="2">
    <source>
        <dbReference type="EMBL" id="CAL6030596.1"/>
    </source>
</evidence>
<comment type="caution">
    <text evidence="1">The sequence shown here is derived from an EMBL/GenBank/DDBJ whole genome shotgun (WGS) entry which is preliminary data.</text>
</comment>